<dbReference type="AlphaFoldDB" id="A0A4R5QDB7"/>
<keyword evidence="2" id="KW-1133">Transmembrane helix</keyword>
<dbReference type="EMBL" id="SMSJ01000039">
    <property type="protein sequence ID" value="TDH60357.1"/>
    <property type="molecule type" value="Genomic_DNA"/>
</dbReference>
<keyword evidence="4" id="KW-1185">Reference proteome</keyword>
<dbReference type="OrthoDB" id="9909072at2"/>
<feature type="region of interest" description="Disordered" evidence="1">
    <location>
        <begin position="1"/>
        <end position="21"/>
    </location>
</feature>
<accession>A0A4R5QDB7</accession>
<dbReference type="RefSeq" id="WP_133290814.1">
    <property type="nucleotide sequence ID" value="NZ_SMSJ01000039.1"/>
</dbReference>
<evidence type="ECO:0000313" key="3">
    <source>
        <dbReference type="EMBL" id="TDH60357.1"/>
    </source>
</evidence>
<evidence type="ECO:0000313" key="4">
    <source>
        <dbReference type="Proteomes" id="UP000295096"/>
    </source>
</evidence>
<name>A0A4R5QDB7_9PROT</name>
<sequence length="60" mass="6199">MSPITQGTGPGTGVPSPFALPARHRRIGAGREEPPARLLTMLAIAFLLASPVITLLLAVP</sequence>
<feature type="transmembrane region" description="Helical" evidence="2">
    <location>
        <begin position="38"/>
        <end position="59"/>
    </location>
</feature>
<evidence type="ECO:0000256" key="2">
    <source>
        <dbReference type="SAM" id="Phobius"/>
    </source>
</evidence>
<dbReference type="Proteomes" id="UP000295096">
    <property type="component" value="Unassembled WGS sequence"/>
</dbReference>
<protein>
    <submittedName>
        <fullName evidence="3">Uncharacterized protein</fullName>
    </submittedName>
</protein>
<proteinExistence type="predicted"/>
<evidence type="ECO:0000256" key="1">
    <source>
        <dbReference type="SAM" id="MobiDB-lite"/>
    </source>
</evidence>
<comment type="caution">
    <text evidence="3">The sequence shown here is derived from an EMBL/GenBank/DDBJ whole genome shotgun (WGS) entry which is preliminary data.</text>
</comment>
<gene>
    <name evidence="3" type="ORF">E2C06_22295</name>
</gene>
<keyword evidence="2" id="KW-0812">Transmembrane</keyword>
<reference evidence="3 4" key="1">
    <citation type="journal article" date="2016" name="J. Microbiol.">
        <title>Dankookia rubra gen. nov., sp. nov., an alphaproteobacterium isolated from sediment of a shallow stream.</title>
        <authorList>
            <person name="Kim W.H."/>
            <person name="Kim D.H."/>
            <person name="Kang K."/>
            <person name="Ahn T.Y."/>
        </authorList>
    </citation>
    <scope>NUCLEOTIDE SEQUENCE [LARGE SCALE GENOMIC DNA]</scope>
    <source>
        <strain evidence="3 4">JCM30602</strain>
    </source>
</reference>
<keyword evidence="2" id="KW-0472">Membrane</keyword>
<organism evidence="3 4">
    <name type="scientific">Dankookia rubra</name>
    <dbReference type="NCBI Taxonomy" id="1442381"/>
    <lineage>
        <taxon>Bacteria</taxon>
        <taxon>Pseudomonadati</taxon>
        <taxon>Pseudomonadota</taxon>
        <taxon>Alphaproteobacteria</taxon>
        <taxon>Acetobacterales</taxon>
        <taxon>Roseomonadaceae</taxon>
        <taxon>Dankookia</taxon>
    </lineage>
</organism>